<sequence>MTELSSIKLTYGLHHDRLSIPASQRRRSALGQLLGYGCAWQLPPPYWNHEGEYSELSTLFGLFQPPEKKSTLFGLFQPSEKTAPLFKILEGTLNKGNRKKRLAGAIDAAFKVYIGLAAGCFLAGSAFGIMLLNFAQSLSSCAGLSALEIGILAFAALLLFGLAHRFAWFDLKKDWKTKFTLSAIVLAAATYFLQSVSCAVALLPALALGIFLATFVVGYNLYRRVIDIVSNDDLGFALCTGMPPANNSGVAKEYEGYKALTPWLQVP</sequence>
<feature type="transmembrane region" description="Helical" evidence="1">
    <location>
        <begin position="108"/>
        <end position="132"/>
    </location>
</feature>
<accession>A0A1I7I9Q5</accession>
<feature type="transmembrane region" description="Helical" evidence="1">
    <location>
        <begin position="199"/>
        <end position="222"/>
    </location>
</feature>
<gene>
    <name evidence="2" type="ORF">SAMN05216417_11645</name>
</gene>
<protein>
    <submittedName>
        <fullName evidence="2">Uncharacterized protein</fullName>
    </submittedName>
</protein>
<evidence type="ECO:0000313" key="2">
    <source>
        <dbReference type="EMBL" id="SFU69723.1"/>
    </source>
</evidence>
<keyword evidence="1" id="KW-0472">Membrane</keyword>
<feature type="transmembrane region" description="Helical" evidence="1">
    <location>
        <begin position="144"/>
        <end position="163"/>
    </location>
</feature>
<dbReference type="RefSeq" id="WP_074975521.1">
    <property type="nucleotide sequence ID" value="NZ_FPBZ01000016.1"/>
</dbReference>
<feature type="transmembrane region" description="Helical" evidence="1">
    <location>
        <begin position="175"/>
        <end position="193"/>
    </location>
</feature>
<evidence type="ECO:0000313" key="3">
    <source>
        <dbReference type="Proteomes" id="UP000182649"/>
    </source>
</evidence>
<organism evidence="2 3">
    <name type="scientific">Nitrosospira multiformis</name>
    <dbReference type="NCBI Taxonomy" id="1231"/>
    <lineage>
        <taxon>Bacteria</taxon>
        <taxon>Pseudomonadati</taxon>
        <taxon>Pseudomonadota</taxon>
        <taxon>Betaproteobacteria</taxon>
        <taxon>Nitrosomonadales</taxon>
        <taxon>Nitrosomonadaceae</taxon>
        <taxon>Nitrosospira</taxon>
    </lineage>
</organism>
<dbReference type="Proteomes" id="UP000182649">
    <property type="component" value="Unassembled WGS sequence"/>
</dbReference>
<dbReference type="AlphaFoldDB" id="A0A1I7I9Q5"/>
<reference evidence="3" key="1">
    <citation type="submission" date="2016-10" db="EMBL/GenBank/DDBJ databases">
        <authorList>
            <person name="Varghese N."/>
            <person name="Submissions S."/>
        </authorList>
    </citation>
    <scope>NUCLEOTIDE SEQUENCE [LARGE SCALE GENOMIC DNA]</scope>
    <source>
        <strain evidence="3">Nl14</strain>
    </source>
</reference>
<proteinExistence type="predicted"/>
<dbReference type="OrthoDB" id="9770965at2"/>
<keyword evidence="1" id="KW-0812">Transmembrane</keyword>
<keyword evidence="1" id="KW-1133">Transmembrane helix</keyword>
<dbReference type="EMBL" id="FPBZ01000016">
    <property type="protein sequence ID" value="SFU69723.1"/>
    <property type="molecule type" value="Genomic_DNA"/>
</dbReference>
<name>A0A1I7I9Q5_9PROT</name>
<evidence type="ECO:0000256" key="1">
    <source>
        <dbReference type="SAM" id="Phobius"/>
    </source>
</evidence>